<name>A0A250KI55_9BACT</name>
<sequence length="290" mass="33492">MDNKNIFTKAEVFPDNIIRKYQVVTKSKYTISGNPLFETSSKMEMSVICSEIVGNHYLLDIRILNQANNYGLEFPERKYIDLLDKVNDIQSHLLVSMDLGGKLKDILNFSELHEKWESIKADITDPSAEISKIISDGDQQYAHGSQSFAEELNKTTLYKTLGMGLLSFNGVIKETDKTFFYNTSSLLFPQINKRISILLDDIVHFCDTPAYLLIFKNKHRKEESEIKSEFIKNFPFLKKQMGEYKYDLFCSVEKDNKNRWPNSIELTISEVLEPIVSDVVCKIELIKENL</sequence>
<organism evidence="1 2">
    <name type="scientific">Prevotella melaninogenica</name>
    <dbReference type="NCBI Taxonomy" id="28132"/>
    <lineage>
        <taxon>Bacteria</taxon>
        <taxon>Pseudomonadati</taxon>
        <taxon>Bacteroidota</taxon>
        <taxon>Bacteroidia</taxon>
        <taxon>Bacteroidales</taxon>
        <taxon>Prevotellaceae</taxon>
        <taxon>Prevotella</taxon>
    </lineage>
</organism>
<dbReference type="AlphaFoldDB" id="A0A250KI55"/>
<reference evidence="1 2" key="1">
    <citation type="submission" date="2017-05" db="EMBL/GenBank/DDBJ databases">
        <title>whole genome sequence of Prevotella melaninogenica GAI 07411.</title>
        <authorList>
            <person name="Kondo Y."/>
            <person name="Hoshino T."/>
        </authorList>
    </citation>
    <scope>NUCLEOTIDE SEQUENCE [LARGE SCALE GENOMIC DNA]</scope>
    <source>
        <strain evidence="1 2">GAI 07411</strain>
    </source>
</reference>
<dbReference type="Proteomes" id="UP000267517">
    <property type="component" value="Chromosome II"/>
</dbReference>
<accession>A0A250KI55</accession>
<gene>
    <name evidence="1" type="ORF">PMEL_200139</name>
</gene>
<protein>
    <submittedName>
        <fullName evidence="1">Uncharacterized protein</fullName>
    </submittedName>
</protein>
<dbReference type="OrthoDB" id="1082389at2"/>
<dbReference type="EMBL" id="AP018050">
    <property type="protein sequence ID" value="BBA29624.1"/>
    <property type="molecule type" value="Genomic_DNA"/>
</dbReference>
<dbReference type="RefSeq" id="WP_120174786.1">
    <property type="nucleotide sequence ID" value="NZ_AP018050.1"/>
</dbReference>
<evidence type="ECO:0000313" key="1">
    <source>
        <dbReference type="EMBL" id="BBA29624.1"/>
    </source>
</evidence>
<proteinExistence type="predicted"/>
<evidence type="ECO:0000313" key="2">
    <source>
        <dbReference type="Proteomes" id="UP000267517"/>
    </source>
</evidence>